<evidence type="ECO:0000256" key="1">
    <source>
        <dbReference type="ARBA" id="ARBA00023015"/>
    </source>
</evidence>
<organism evidence="5 6">
    <name type="scientific">Saccharobesus litoralis</name>
    <dbReference type="NCBI Taxonomy" id="2172099"/>
    <lineage>
        <taxon>Bacteria</taxon>
        <taxon>Pseudomonadati</taxon>
        <taxon>Pseudomonadota</taxon>
        <taxon>Gammaproteobacteria</taxon>
        <taxon>Alteromonadales</taxon>
        <taxon>Alteromonadaceae</taxon>
        <taxon>Saccharobesus</taxon>
    </lineage>
</organism>
<name>A0A2S0VPF0_9ALTE</name>
<dbReference type="InterPro" id="IPR036388">
    <property type="entry name" value="WH-like_DNA-bd_sf"/>
</dbReference>
<dbReference type="Proteomes" id="UP000244441">
    <property type="component" value="Chromosome"/>
</dbReference>
<dbReference type="GO" id="GO:0006355">
    <property type="term" value="P:regulation of DNA-templated transcription"/>
    <property type="evidence" value="ECO:0007669"/>
    <property type="project" value="InterPro"/>
</dbReference>
<dbReference type="PROSITE" id="PS00622">
    <property type="entry name" value="HTH_LUXR_1"/>
    <property type="match status" value="1"/>
</dbReference>
<keyword evidence="2" id="KW-0238">DNA-binding</keyword>
<dbReference type="AlphaFoldDB" id="A0A2S0VPF0"/>
<evidence type="ECO:0000313" key="6">
    <source>
        <dbReference type="Proteomes" id="UP000244441"/>
    </source>
</evidence>
<evidence type="ECO:0000313" key="5">
    <source>
        <dbReference type="EMBL" id="AWB66084.1"/>
    </source>
</evidence>
<dbReference type="InterPro" id="IPR000792">
    <property type="entry name" value="Tscrpt_reg_LuxR_C"/>
</dbReference>
<sequence length="244" mass="28413">MLFEHTTSQALLSLLSNCVKASSEPQDIANVLEELNNIIPFESAIIVLDTELNFALKDQQQVVSYNLDHAWPEIYFKRQFYNVDPILKAVNEVDQVVKWQDVYNNTRFDAVEFKNMAKQYVGENGLSILRKNQQGSTLISLVFSHEDIEQWRDILEFVTPHIHEIFNREGQYQRKTLWQPQLTDRELDVLNWVKEGKSNWDISQLLSISERTVKFHLSNIYEKLSVVNRSQSIAKAIHFGLIST</sequence>
<dbReference type="SUPFAM" id="SSF75516">
    <property type="entry name" value="Pheromone-binding domain of LuxR-like quorum-sensing transcription factors"/>
    <property type="match status" value="1"/>
</dbReference>
<dbReference type="Pfam" id="PF00196">
    <property type="entry name" value="GerE"/>
    <property type="match status" value="1"/>
</dbReference>
<reference evidence="5 6" key="1">
    <citation type="submission" date="2018-01" db="EMBL/GenBank/DDBJ databases">
        <title>Genome sequence of a Cantenovulum-like bacteria.</title>
        <authorList>
            <person name="Tan W.R."/>
            <person name="Lau N.-S."/>
            <person name="Go F."/>
            <person name="Amirul A.-A.A."/>
        </authorList>
    </citation>
    <scope>NUCLEOTIDE SEQUENCE [LARGE SCALE GENOMIC DNA]</scope>
    <source>
        <strain evidence="5 6">CCB-QB4</strain>
    </source>
</reference>
<dbReference type="RefSeq" id="WP_108602155.1">
    <property type="nucleotide sequence ID" value="NZ_CP026604.1"/>
</dbReference>
<dbReference type="Gene3D" id="1.10.10.10">
    <property type="entry name" value="Winged helix-like DNA-binding domain superfamily/Winged helix DNA-binding domain"/>
    <property type="match status" value="1"/>
</dbReference>
<dbReference type="EMBL" id="CP026604">
    <property type="protein sequence ID" value="AWB66084.1"/>
    <property type="molecule type" value="Genomic_DNA"/>
</dbReference>
<dbReference type="InterPro" id="IPR005143">
    <property type="entry name" value="TF_LuxR_autoind-bd_dom"/>
</dbReference>
<dbReference type="CDD" id="cd06170">
    <property type="entry name" value="LuxR_C_like"/>
    <property type="match status" value="1"/>
</dbReference>
<gene>
    <name evidence="5" type="ORF">C2869_06350</name>
</gene>
<dbReference type="Pfam" id="PF03472">
    <property type="entry name" value="Autoind_bind"/>
    <property type="match status" value="1"/>
</dbReference>
<protein>
    <submittedName>
        <fullName evidence="5">LuxR family transcriptional regulator</fullName>
    </submittedName>
</protein>
<dbReference type="KEGG" id="cate:C2869_06350"/>
<dbReference type="PANTHER" id="PTHR44688:SF16">
    <property type="entry name" value="DNA-BINDING TRANSCRIPTIONAL ACTIVATOR DEVR_DOSR"/>
    <property type="match status" value="1"/>
</dbReference>
<dbReference type="PROSITE" id="PS50043">
    <property type="entry name" value="HTH_LUXR_2"/>
    <property type="match status" value="1"/>
</dbReference>
<dbReference type="PANTHER" id="PTHR44688">
    <property type="entry name" value="DNA-BINDING TRANSCRIPTIONAL ACTIVATOR DEVR_DOSR"/>
    <property type="match status" value="1"/>
</dbReference>
<dbReference type="OrthoDB" id="9774661at2"/>
<dbReference type="InterPro" id="IPR036693">
    <property type="entry name" value="TF_LuxR_autoind-bd_dom_sf"/>
</dbReference>
<dbReference type="InterPro" id="IPR016032">
    <property type="entry name" value="Sig_transdc_resp-reg_C-effctor"/>
</dbReference>
<dbReference type="SUPFAM" id="SSF46894">
    <property type="entry name" value="C-terminal effector domain of the bipartite response regulators"/>
    <property type="match status" value="1"/>
</dbReference>
<dbReference type="Gene3D" id="3.30.450.80">
    <property type="entry name" value="Transcription factor LuxR-like, autoinducer-binding domain"/>
    <property type="match status" value="1"/>
</dbReference>
<evidence type="ECO:0000256" key="2">
    <source>
        <dbReference type="ARBA" id="ARBA00023125"/>
    </source>
</evidence>
<accession>A0A2S0VPF0</accession>
<keyword evidence="3" id="KW-0804">Transcription</keyword>
<dbReference type="SMART" id="SM00421">
    <property type="entry name" value="HTH_LUXR"/>
    <property type="match status" value="1"/>
</dbReference>
<feature type="domain" description="HTH luxR-type" evidence="4">
    <location>
        <begin position="175"/>
        <end position="240"/>
    </location>
</feature>
<dbReference type="PRINTS" id="PR00038">
    <property type="entry name" value="HTHLUXR"/>
</dbReference>
<evidence type="ECO:0000256" key="3">
    <source>
        <dbReference type="ARBA" id="ARBA00023163"/>
    </source>
</evidence>
<proteinExistence type="predicted"/>
<dbReference type="GO" id="GO:0003677">
    <property type="term" value="F:DNA binding"/>
    <property type="evidence" value="ECO:0007669"/>
    <property type="project" value="UniProtKB-KW"/>
</dbReference>
<keyword evidence="1" id="KW-0805">Transcription regulation</keyword>
<evidence type="ECO:0000259" key="4">
    <source>
        <dbReference type="PROSITE" id="PS50043"/>
    </source>
</evidence>
<keyword evidence="6" id="KW-1185">Reference proteome</keyword>